<keyword evidence="9 10" id="KW-0119">Carbohydrate metabolism</keyword>
<feature type="domain" description="Galactose-1-phosphate uridyl transferase C-terminal" evidence="12">
    <location>
        <begin position="250"/>
        <end position="432"/>
    </location>
</feature>
<dbReference type="Pfam" id="PF02744">
    <property type="entry name" value="GalP_UDP_tr_C"/>
    <property type="match status" value="1"/>
</dbReference>
<dbReference type="PANTHER" id="PTHR39191:SF1">
    <property type="entry name" value="DUF4922 DOMAIN-CONTAINING PROTEIN"/>
    <property type="match status" value="1"/>
</dbReference>
<dbReference type="InterPro" id="IPR000766">
    <property type="entry name" value="GalP_uridyl_Trfase_II"/>
</dbReference>
<comment type="catalytic activity">
    <reaction evidence="1 10">
        <text>alpha-D-galactose 1-phosphate + UDP-alpha-D-glucose = alpha-D-glucose 1-phosphate + UDP-alpha-D-galactose</text>
        <dbReference type="Rhea" id="RHEA:13989"/>
        <dbReference type="ChEBI" id="CHEBI:58336"/>
        <dbReference type="ChEBI" id="CHEBI:58601"/>
        <dbReference type="ChEBI" id="CHEBI:58885"/>
        <dbReference type="ChEBI" id="CHEBI:66914"/>
        <dbReference type="EC" id="2.7.7.12"/>
    </reaction>
</comment>
<dbReference type="GO" id="GO:0006012">
    <property type="term" value="P:galactose metabolic process"/>
    <property type="evidence" value="ECO:0007669"/>
    <property type="project" value="UniProtKB-UniRule"/>
</dbReference>
<proteinExistence type="inferred from homology"/>
<evidence type="ECO:0000256" key="3">
    <source>
        <dbReference type="ARBA" id="ARBA00004947"/>
    </source>
</evidence>
<evidence type="ECO:0000313" key="13">
    <source>
        <dbReference type="EMBL" id="HIX08040.1"/>
    </source>
</evidence>
<dbReference type="Proteomes" id="UP000824204">
    <property type="component" value="Unassembled WGS sequence"/>
</dbReference>
<evidence type="ECO:0000259" key="12">
    <source>
        <dbReference type="Pfam" id="PF02744"/>
    </source>
</evidence>
<comment type="pathway">
    <text evidence="3 10">Carbohydrate metabolism; galactose metabolism.</text>
</comment>
<evidence type="ECO:0000256" key="8">
    <source>
        <dbReference type="ARBA" id="ARBA00023144"/>
    </source>
</evidence>
<gene>
    <name evidence="10" type="primary">galT</name>
    <name evidence="13" type="ORF">H9741_06190</name>
</gene>
<accession>A0A9D1V8G9</accession>
<evidence type="ECO:0000256" key="9">
    <source>
        <dbReference type="ARBA" id="ARBA00023277"/>
    </source>
</evidence>
<evidence type="ECO:0000313" key="14">
    <source>
        <dbReference type="Proteomes" id="UP000824204"/>
    </source>
</evidence>
<evidence type="ECO:0000256" key="4">
    <source>
        <dbReference type="ARBA" id="ARBA00008706"/>
    </source>
</evidence>
<comment type="subcellular location">
    <subcellularLocation>
        <location evidence="2 10">Cytoplasm</location>
    </subcellularLocation>
</comment>
<dbReference type="InterPro" id="IPR005850">
    <property type="entry name" value="GalP_Utransf_C"/>
</dbReference>
<dbReference type="HAMAP" id="MF_00571">
    <property type="entry name" value="GalP_UDP_trans"/>
    <property type="match status" value="1"/>
</dbReference>
<feature type="domain" description="Galactose-1-phosphate uridyl transferase N-terminal" evidence="11">
    <location>
        <begin position="66"/>
        <end position="234"/>
    </location>
</feature>
<evidence type="ECO:0000259" key="11">
    <source>
        <dbReference type="Pfam" id="PF01087"/>
    </source>
</evidence>
<keyword evidence="7 10" id="KW-0548">Nucleotidyltransferase</keyword>
<dbReference type="PANTHER" id="PTHR39191">
    <property type="entry name" value="GALACTOSE-1-PHOSPHATE URIDYLYLTRANSFERASE"/>
    <property type="match status" value="1"/>
</dbReference>
<evidence type="ECO:0000256" key="6">
    <source>
        <dbReference type="ARBA" id="ARBA00022679"/>
    </source>
</evidence>
<keyword evidence="5 10" id="KW-0963">Cytoplasm</keyword>
<reference evidence="13" key="1">
    <citation type="journal article" date="2021" name="PeerJ">
        <title>Extensive microbial diversity within the chicken gut microbiome revealed by metagenomics and culture.</title>
        <authorList>
            <person name="Gilroy R."/>
            <person name="Ravi A."/>
            <person name="Getino M."/>
            <person name="Pursley I."/>
            <person name="Horton D.L."/>
            <person name="Alikhan N.F."/>
            <person name="Baker D."/>
            <person name="Gharbi K."/>
            <person name="Hall N."/>
            <person name="Watson M."/>
            <person name="Adriaenssens E.M."/>
            <person name="Foster-Nyarko E."/>
            <person name="Jarju S."/>
            <person name="Secka A."/>
            <person name="Antonio M."/>
            <person name="Oren A."/>
            <person name="Chaudhuri R.R."/>
            <person name="La Ragione R."/>
            <person name="Hildebrand F."/>
            <person name="Pallen M.J."/>
        </authorList>
    </citation>
    <scope>NUCLEOTIDE SEQUENCE</scope>
    <source>
        <strain evidence="13">811</strain>
    </source>
</reference>
<sequence>MDGKLLTEKLIAYARAHLHLQEEDVIYMRNVLLSEFGLSEPYDGVADVSDAVQADVPDALAQDLKSFALEAGLCKEDFAERYVADIFGLLTPLPSQINRAFFKLKKAEGPQAACDYLYDISVKNGYVQKTAIARNLKWEYQDGKNKLEITVNLSKPEKNNKDIAKLLTAPQGKKYPACALCKENEGFEGTATHPPRRNIRTVKMQIGGSRWFMQYSPYAYYDEHCILINEEHVPMKVDAKTPDKLLDFVDQLPNYFIGSNASLPIVGGSILNHEHFQGGKHLMPMHHAKLGKKYTSKKFPGLKIGILDWYNSAVQCEGKDRKEVAAFAASVIDAWKNYDCPECSILSHTGDTTHNTLSPICRKVGKKYVFTMILRNNRTNEDFPDGIFHVHPEYLNIKSEGIGLIEAMGLFILPPRLKRQLDEIADILCGAVAYDEAALADPENDLHIHRDMVVKLVKEGLAKDKEEAVSRVREYVNHVCAGILDNTAVFKQDKAGRKGFAGFMASLGLEEK</sequence>
<dbReference type="GO" id="GO:0008108">
    <property type="term" value="F:UDP-glucose:hexose-1-phosphate uridylyltransferase activity"/>
    <property type="evidence" value="ECO:0007669"/>
    <property type="project" value="UniProtKB-UniRule"/>
</dbReference>
<comment type="similarity">
    <text evidence="4 10">Belongs to the galactose-1-phosphate uridylyltransferase type 2 family.</text>
</comment>
<dbReference type="Pfam" id="PF01087">
    <property type="entry name" value="GalP_UDP_transf"/>
    <property type="match status" value="1"/>
</dbReference>
<dbReference type="EC" id="2.7.7.12" evidence="10"/>
<keyword evidence="6 10" id="KW-0808">Transferase</keyword>
<dbReference type="GO" id="GO:0005737">
    <property type="term" value="C:cytoplasm"/>
    <property type="evidence" value="ECO:0007669"/>
    <property type="project" value="UniProtKB-SubCell"/>
</dbReference>
<keyword evidence="8 10" id="KW-0299">Galactose metabolism</keyword>
<name>A0A9D1V8G9_9FIRM</name>
<organism evidence="13 14">
    <name type="scientific">Candidatus Borkfalkia faecipullorum</name>
    <dbReference type="NCBI Taxonomy" id="2838510"/>
    <lineage>
        <taxon>Bacteria</taxon>
        <taxon>Bacillati</taxon>
        <taxon>Bacillota</taxon>
        <taxon>Clostridia</taxon>
        <taxon>Christensenellales</taxon>
        <taxon>Christensenellaceae</taxon>
        <taxon>Candidatus Borkfalkia</taxon>
    </lineage>
</organism>
<dbReference type="EMBL" id="DXFX01000078">
    <property type="protein sequence ID" value="HIX08040.1"/>
    <property type="molecule type" value="Genomic_DNA"/>
</dbReference>
<protein>
    <recommendedName>
        <fullName evidence="10">Galactose-1-phosphate uridylyltransferase</fullName>
        <shortName evidence="10">Gal-1-P uridylyltransferase</shortName>
        <ecNumber evidence="10">2.7.7.12</ecNumber>
    </recommendedName>
    <alternativeName>
        <fullName evidence="10">UDP-glucose--hexose-1-phosphate uridylyltransferase</fullName>
    </alternativeName>
</protein>
<evidence type="ECO:0000256" key="10">
    <source>
        <dbReference type="HAMAP-Rule" id="MF_00571"/>
    </source>
</evidence>
<dbReference type="InterPro" id="IPR005849">
    <property type="entry name" value="GalP_Utransf_N"/>
</dbReference>
<evidence type="ECO:0000256" key="5">
    <source>
        <dbReference type="ARBA" id="ARBA00022490"/>
    </source>
</evidence>
<evidence type="ECO:0000256" key="7">
    <source>
        <dbReference type="ARBA" id="ARBA00022695"/>
    </source>
</evidence>
<reference evidence="13" key="2">
    <citation type="submission" date="2021-04" db="EMBL/GenBank/DDBJ databases">
        <authorList>
            <person name="Gilroy R."/>
        </authorList>
    </citation>
    <scope>NUCLEOTIDE SEQUENCE</scope>
    <source>
        <strain evidence="13">811</strain>
    </source>
</reference>
<dbReference type="AlphaFoldDB" id="A0A9D1V8G9"/>
<comment type="caution">
    <text evidence="13">The sequence shown here is derived from an EMBL/GenBank/DDBJ whole genome shotgun (WGS) entry which is preliminary data.</text>
</comment>
<evidence type="ECO:0000256" key="1">
    <source>
        <dbReference type="ARBA" id="ARBA00001107"/>
    </source>
</evidence>
<evidence type="ECO:0000256" key="2">
    <source>
        <dbReference type="ARBA" id="ARBA00004496"/>
    </source>
</evidence>